<dbReference type="Proteomes" id="UP000069902">
    <property type="component" value="Chromosome cPNK"/>
</dbReference>
<dbReference type="InterPro" id="IPR036249">
    <property type="entry name" value="Thioredoxin-like_sf"/>
</dbReference>
<accession>A0A0U5J8N5</accession>
<dbReference type="PANTHER" id="PTHR13887:SF55">
    <property type="entry name" value="SLR0313 PROTEIN"/>
    <property type="match status" value="1"/>
</dbReference>
<dbReference type="EMBL" id="LN879502">
    <property type="protein sequence ID" value="CUI16136.1"/>
    <property type="molecule type" value="Genomic_DNA"/>
</dbReference>
<proteinExistence type="inferred from homology"/>
<dbReference type="KEGG" id="pnl:PNK_0508"/>
<evidence type="ECO:0000256" key="1">
    <source>
        <dbReference type="ARBA" id="ARBA00005791"/>
    </source>
</evidence>
<dbReference type="InParanoid" id="A0A0U5J8N5"/>
<dbReference type="InterPro" id="IPR013766">
    <property type="entry name" value="Thioredoxin_domain"/>
</dbReference>
<comment type="similarity">
    <text evidence="1">Belongs to the thioredoxin family. DsbA subfamily.</text>
</comment>
<keyword evidence="4" id="KW-1185">Reference proteome</keyword>
<dbReference type="PROSITE" id="PS51352">
    <property type="entry name" value="THIOREDOXIN_2"/>
    <property type="match status" value="1"/>
</dbReference>
<feature type="domain" description="Thioredoxin" evidence="2">
    <location>
        <begin position="1"/>
        <end position="174"/>
    </location>
</feature>
<protein>
    <submittedName>
        <fullName evidence="3">DsbA oxidoreductase</fullName>
    </submittedName>
</protein>
<evidence type="ECO:0000313" key="3">
    <source>
        <dbReference type="EMBL" id="CUI16136.1"/>
    </source>
</evidence>
<dbReference type="SUPFAM" id="SSF52833">
    <property type="entry name" value="Thioredoxin-like"/>
    <property type="match status" value="1"/>
</dbReference>
<evidence type="ECO:0000313" key="4">
    <source>
        <dbReference type="Proteomes" id="UP000069902"/>
    </source>
</evidence>
<dbReference type="PANTHER" id="PTHR13887">
    <property type="entry name" value="GLUTATHIONE S-TRANSFERASE KAPPA"/>
    <property type="match status" value="1"/>
</dbReference>
<dbReference type="STRING" id="389348.PNK_0508"/>
<dbReference type="RefSeq" id="WP_032125094.1">
    <property type="nucleotide sequence ID" value="NZ_LN879502.1"/>
</dbReference>
<dbReference type="AlphaFoldDB" id="A0A0U5J8N5"/>
<sequence>MPHLRIPVSEKDHIQGPMEAPVTLVEYGDYQCLYCALAYPIVRQIQKQLSGQMRYIFRHFPLQQAHPLALLAAQAAEAASLQNKFWDMHDMIYRHQKTLAPGAFVEFAEELKLDIPAFKENLENRTLTSHIEADFHNGVRSGVNGTPCFFINEERFDGDRSYDNFLAALVASATNSA</sequence>
<organism evidence="3 4">
    <name type="scientific">Candidatus Protochlamydia naegleriophila</name>
    <dbReference type="NCBI Taxonomy" id="389348"/>
    <lineage>
        <taxon>Bacteria</taxon>
        <taxon>Pseudomonadati</taxon>
        <taxon>Chlamydiota</taxon>
        <taxon>Chlamydiia</taxon>
        <taxon>Parachlamydiales</taxon>
        <taxon>Parachlamydiaceae</taxon>
        <taxon>Candidatus Protochlamydia</taxon>
    </lineage>
</organism>
<dbReference type="Gene3D" id="3.40.30.10">
    <property type="entry name" value="Glutaredoxin"/>
    <property type="match status" value="1"/>
</dbReference>
<name>A0A0U5J8N5_9BACT</name>
<dbReference type="PATRIC" id="fig|389348.3.peg.560"/>
<reference evidence="4" key="1">
    <citation type="submission" date="2015-09" db="EMBL/GenBank/DDBJ databases">
        <authorList>
            <person name="Bertelli C."/>
        </authorList>
    </citation>
    <scope>NUCLEOTIDE SEQUENCE [LARGE SCALE GENOMIC DNA]</scope>
    <source>
        <strain evidence="4">KNic</strain>
    </source>
</reference>
<dbReference type="Pfam" id="PF13462">
    <property type="entry name" value="Thioredoxin_4"/>
    <property type="match status" value="1"/>
</dbReference>
<evidence type="ECO:0000259" key="2">
    <source>
        <dbReference type="PROSITE" id="PS51352"/>
    </source>
</evidence>
<dbReference type="InterPro" id="IPR012336">
    <property type="entry name" value="Thioredoxin-like_fold"/>
</dbReference>
<gene>
    <name evidence="3" type="primary">dsbA</name>
    <name evidence="3" type="ORF">PNK_0508</name>
</gene>